<dbReference type="InterPro" id="IPR011051">
    <property type="entry name" value="RmlC_Cupin_sf"/>
</dbReference>
<feature type="domain" description="Cupin type-2" evidence="1">
    <location>
        <begin position="97"/>
        <end position="172"/>
    </location>
</feature>
<dbReference type="PANTHER" id="PTHR43346:SF1">
    <property type="entry name" value="QUERCETIN 2,3-DIOXYGENASE-RELATED"/>
    <property type="match status" value="1"/>
</dbReference>
<accession>A0A3D9I3E6</accession>
<dbReference type="InterPro" id="IPR013096">
    <property type="entry name" value="Cupin_2"/>
</dbReference>
<dbReference type="AlphaFoldDB" id="A0A3D9I3E6"/>
<organism evidence="2 3">
    <name type="scientific">Cohnella phaseoli</name>
    <dbReference type="NCBI Taxonomy" id="456490"/>
    <lineage>
        <taxon>Bacteria</taxon>
        <taxon>Bacillati</taxon>
        <taxon>Bacillota</taxon>
        <taxon>Bacilli</taxon>
        <taxon>Bacillales</taxon>
        <taxon>Paenibacillaceae</taxon>
        <taxon>Cohnella</taxon>
    </lineage>
</organism>
<proteinExistence type="predicted"/>
<keyword evidence="2" id="KW-0413">Isomerase</keyword>
<reference evidence="2 3" key="1">
    <citation type="submission" date="2018-07" db="EMBL/GenBank/DDBJ databases">
        <title>Genomic Encyclopedia of Type Strains, Phase III (KMG-III): the genomes of soil and plant-associated and newly described type strains.</title>
        <authorList>
            <person name="Whitman W."/>
        </authorList>
    </citation>
    <scope>NUCLEOTIDE SEQUENCE [LARGE SCALE GENOMIC DNA]</scope>
    <source>
        <strain evidence="2 3">CECT 7287</strain>
    </source>
</reference>
<dbReference type="Proteomes" id="UP000256977">
    <property type="component" value="Unassembled WGS sequence"/>
</dbReference>
<gene>
    <name evidence="2" type="ORF">DFP98_14031</name>
</gene>
<dbReference type="Pfam" id="PF07883">
    <property type="entry name" value="Cupin_2"/>
    <property type="match status" value="1"/>
</dbReference>
<evidence type="ECO:0000313" key="2">
    <source>
        <dbReference type="EMBL" id="RED56191.1"/>
    </source>
</evidence>
<dbReference type="RefSeq" id="WP_116064992.1">
    <property type="nucleotide sequence ID" value="NZ_QRDZ01000040.1"/>
</dbReference>
<dbReference type="Gene3D" id="2.60.120.10">
    <property type="entry name" value="Jelly Rolls"/>
    <property type="match status" value="1"/>
</dbReference>
<dbReference type="InterPro" id="IPR014710">
    <property type="entry name" value="RmlC-like_jellyroll"/>
</dbReference>
<comment type="caution">
    <text evidence="2">The sequence shown here is derived from an EMBL/GenBank/DDBJ whole genome shotgun (WGS) entry which is preliminary data.</text>
</comment>
<dbReference type="PANTHER" id="PTHR43346">
    <property type="entry name" value="LIGAND BINDING DOMAIN PROTEIN, PUTATIVE (AFU_ORTHOLOGUE AFUA_6G14370)-RELATED"/>
    <property type="match status" value="1"/>
</dbReference>
<dbReference type="OrthoDB" id="3231985at2"/>
<dbReference type="InterPro" id="IPR052538">
    <property type="entry name" value="Flavonoid_dioxygenase-like"/>
</dbReference>
<protein>
    <submittedName>
        <fullName evidence="2">Mannose-6-phosphate isomerase-like protein (Cupin superfamily)</fullName>
    </submittedName>
</protein>
<name>A0A3D9I3E6_9BACL</name>
<evidence type="ECO:0000313" key="3">
    <source>
        <dbReference type="Proteomes" id="UP000256977"/>
    </source>
</evidence>
<keyword evidence="3" id="KW-1185">Reference proteome</keyword>
<dbReference type="GO" id="GO:0016853">
    <property type="term" value="F:isomerase activity"/>
    <property type="evidence" value="ECO:0007669"/>
    <property type="project" value="UniProtKB-KW"/>
</dbReference>
<dbReference type="CDD" id="cd02223">
    <property type="entry name" value="cupin_Bh2720-like"/>
    <property type="match status" value="1"/>
</dbReference>
<sequence length="193" mass="21454">MYYSYPITYVVYPGGYSAAYGPRQQALAGSPPDYSLLRRNRGYGYDYRNGYVSADERRARLQDQGPNPFVLDIDEATEDNQTFRTAIWTGEHLQVTLMSIPVGSDIGLEVHPKTDQFIRVEEGQGLVQMGKSPEQLDYTANVDDGYAIMVPAGTWHNVTNTGGKPLKVYSIYAPPEHPRGTVHLTKADAMASE</sequence>
<dbReference type="EMBL" id="QRDZ01000040">
    <property type="protein sequence ID" value="RED56191.1"/>
    <property type="molecule type" value="Genomic_DNA"/>
</dbReference>
<dbReference type="SUPFAM" id="SSF51182">
    <property type="entry name" value="RmlC-like cupins"/>
    <property type="match status" value="1"/>
</dbReference>
<evidence type="ECO:0000259" key="1">
    <source>
        <dbReference type="Pfam" id="PF07883"/>
    </source>
</evidence>